<gene>
    <name evidence="2" type="ORF">ACH5RR_002686</name>
</gene>
<name>A0ABD3ASP8_9GENT</name>
<evidence type="ECO:0008006" key="4">
    <source>
        <dbReference type="Google" id="ProtNLM"/>
    </source>
</evidence>
<dbReference type="EMBL" id="JBJUIK010000002">
    <property type="protein sequence ID" value="KAL3534225.1"/>
    <property type="molecule type" value="Genomic_DNA"/>
</dbReference>
<keyword evidence="3" id="KW-1185">Reference proteome</keyword>
<feature type="transmembrane region" description="Helical" evidence="1">
    <location>
        <begin position="152"/>
        <end position="174"/>
    </location>
</feature>
<reference evidence="2 3" key="1">
    <citation type="submission" date="2024-11" db="EMBL/GenBank/DDBJ databases">
        <title>A near-complete genome assembly of Cinchona calisaya.</title>
        <authorList>
            <person name="Lian D.C."/>
            <person name="Zhao X.W."/>
            <person name="Wei L."/>
        </authorList>
    </citation>
    <scope>NUCLEOTIDE SEQUENCE [LARGE SCALE GENOMIC DNA]</scope>
    <source>
        <tissue evidence="2">Nenye</tissue>
    </source>
</reference>
<evidence type="ECO:0000313" key="3">
    <source>
        <dbReference type="Proteomes" id="UP001630127"/>
    </source>
</evidence>
<sequence>MVSALGSGTFTFFLLVYQVLFVMLEQIETCGGKAFYIPTNTLANAEPRRKWKFKCGKALFALGLQLEKSSLMISQNSNPIKSYKCGKIEHIKKNCKVDISKANVASENEGDEPFKWEQCFTTEVVEGKIDATAKTVPVKLFSTMKAASKNGLLILAALIISIYPLAKGVMMIAADDTRRVELNDVFHVPDNVKVLNNVKNVAAYVVLTGERKGYLFVMIVGEAYVKKTSQTDSPAIWHARLGHLGY</sequence>
<feature type="transmembrane region" description="Helical" evidence="1">
    <location>
        <begin position="6"/>
        <end position="24"/>
    </location>
</feature>
<keyword evidence="1" id="KW-1133">Transmembrane helix</keyword>
<dbReference type="AlphaFoldDB" id="A0ABD3ASP8"/>
<protein>
    <recommendedName>
        <fullName evidence="4">GAG-pre-integrase domain-containing protein</fullName>
    </recommendedName>
</protein>
<accession>A0ABD3ASP8</accession>
<organism evidence="2 3">
    <name type="scientific">Cinchona calisaya</name>
    <dbReference type="NCBI Taxonomy" id="153742"/>
    <lineage>
        <taxon>Eukaryota</taxon>
        <taxon>Viridiplantae</taxon>
        <taxon>Streptophyta</taxon>
        <taxon>Embryophyta</taxon>
        <taxon>Tracheophyta</taxon>
        <taxon>Spermatophyta</taxon>
        <taxon>Magnoliopsida</taxon>
        <taxon>eudicotyledons</taxon>
        <taxon>Gunneridae</taxon>
        <taxon>Pentapetalae</taxon>
        <taxon>asterids</taxon>
        <taxon>lamiids</taxon>
        <taxon>Gentianales</taxon>
        <taxon>Rubiaceae</taxon>
        <taxon>Cinchonoideae</taxon>
        <taxon>Cinchoneae</taxon>
        <taxon>Cinchona</taxon>
    </lineage>
</organism>
<proteinExistence type="predicted"/>
<keyword evidence="1" id="KW-0472">Membrane</keyword>
<keyword evidence="1" id="KW-0812">Transmembrane</keyword>
<comment type="caution">
    <text evidence="2">The sequence shown here is derived from an EMBL/GenBank/DDBJ whole genome shotgun (WGS) entry which is preliminary data.</text>
</comment>
<dbReference type="Proteomes" id="UP001630127">
    <property type="component" value="Unassembled WGS sequence"/>
</dbReference>
<evidence type="ECO:0000313" key="2">
    <source>
        <dbReference type="EMBL" id="KAL3534225.1"/>
    </source>
</evidence>
<evidence type="ECO:0000256" key="1">
    <source>
        <dbReference type="SAM" id="Phobius"/>
    </source>
</evidence>